<reference evidence="3" key="3">
    <citation type="submission" date="2023-01" db="EMBL/GenBank/DDBJ databases">
        <title>Human gut microbiome strain richness.</title>
        <authorList>
            <person name="Chen-Liaw A."/>
        </authorList>
    </citation>
    <scope>NUCLEOTIDE SEQUENCE</scope>
    <source>
        <strain evidence="3">D55st1_G4_D55t1_190419</strain>
    </source>
</reference>
<dbReference type="PANTHER" id="PTHR46558">
    <property type="entry name" value="TRACRIPTIONAL REGULATORY PROTEIN-RELATED-RELATED"/>
    <property type="match status" value="1"/>
</dbReference>
<dbReference type="InterPro" id="IPR010982">
    <property type="entry name" value="Lambda_DNA-bd_dom_sf"/>
</dbReference>
<dbReference type="PROSITE" id="PS50943">
    <property type="entry name" value="HTH_CROC1"/>
    <property type="match status" value="1"/>
</dbReference>
<reference evidence="4" key="2">
    <citation type="journal article" date="2018" name="BMC Genomics">
        <title>Whole genome sequencing and function prediction of 133 gut anaerobes isolated from chicken caecum in pure cultures.</title>
        <authorList>
            <person name="Medvecky M."/>
            <person name="Cejkova D."/>
            <person name="Polansky O."/>
            <person name="Karasova D."/>
            <person name="Kubasova T."/>
            <person name="Cizek A."/>
            <person name="Rychlik I."/>
        </authorList>
    </citation>
    <scope>NUCLEOTIDE SEQUENCE</scope>
    <source>
        <strain evidence="4">An178</strain>
    </source>
</reference>
<gene>
    <name evidence="4" type="ORF">B5F14_06040</name>
    <name evidence="3" type="ORF">POG00_04080</name>
</gene>
<feature type="domain" description="HTH cro/C1-type" evidence="2">
    <location>
        <begin position="6"/>
        <end position="60"/>
    </location>
</feature>
<dbReference type="EMBL" id="JAQNCK010000008">
    <property type="protein sequence ID" value="MDC0827885.1"/>
    <property type="molecule type" value="Genomic_DNA"/>
</dbReference>
<dbReference type="Proteomes" id="UP000195447">
    <property type="component" value="Unassembled WGS sequence"/>
</dbReference>
<dbReference type="Pfam" id="PF01381">
    <property type="entry name" value="HTH_3"/>
    <property type="match status" value="1"/>
</dbReference>
<comment type="caution">
    <text evidence="4">The sequence shown here is derived from an EMBL/GenBank/DDBJ whole genome shotgun (WGS) entry which is preliminary data.</text>
</comment>
<keyword evidence="1" id="KW-0238">DNA-binding</keyword>
<dbReference type="GO" id="GO:0003677">
    <property type="term" value="F:DNA binding"/>
    <property type="evidence" value="ECO:0007669"/>
    <property type="project" value="UniProtKB-KW"/>
</dbReference>
<dbReference type="Gene3D" id="1.10.260.40">
    <property type="entry name" value="lambda repressor-like DNA-binding domains"/>
    <property type="match status" value="1"/>
</dbReference>
<sequence length="70" mass="8489">MKLKRIRDLREDNDLTQADIAKYLNVTQRTYSRYENDDRAIPLEQLVKLAEYYNTSVDYLLNRTDKKEPY</sequence>
<evidence type="ECO:0000313" key="4">
    <source>
        <dbReference type="EMBL" id="OUP60324.1"/>
    </source>
</evidence>
<dbReference type="AlphaFoldDB" id="A0A1Y4LUK5"/>
<evidence type="ECO:0000313" key="5">
    <source>
        <dbReference type="Proteomes" id="UP000195447"/>
    </source>
</evidence>
<dbReference type="SMART" id="SM00530">
    <property type="entry name" value="HTH_XRE"/>
    <property type="match status" value="1"/>
</dbReference>
<dbReference type="InterPro" id="IPR001387">
    <property type="entry name" value="Cro/C1-type_HTH"/>
</dbReference>
<dbReference type="RefSeq" id="WP_015535323.1">
    <property type="nucleotide sequence ID" value="NZ_CABKSV010000019.1"/>
</dbReference>
<dbReference type="EMBL" id="NFKM01000010">
    <property type="protein sequence ID" value="OUP60324.1"/>
    <property type="molecule type" value="Genomic_DNA"/>
</dbReference>
<protein>
    <submittedName>
        <fullName evidence="3 4">Transcriptional regulator</fullName>
    </submittedName>
</protein>
<keyword evidence="5" id="KW-1185">Reference proteome</keyword>
<name>A0A1Y4LUK5_9FIRM</name>
<organism evidence="4 5">
    <name type="scientific">Faecalitalea cylindroides</name>
    <dbReference type="NCBI Taxonomy" id="39483"/>
    <lineage>
        <taxon>Bacteria</taxon>
        <taxon>Bacillati</taxon>
        <taxon>Bacillota</taxon>
        <taxon>Erysipelotrichia</taxon>
        <taxon>Erysipelotrichales</taxon>
        <taxon>Erysipelotrichaceae</taxon>
        <taxon>Faecalitalea</taxon>
    </lineage>
</organism>
<dbReference type="GeneID" id="79876526"/>
<evidence type="ECO:0000256" key="1">
    <source>
        <dbReference type="ARBA" id="ARBA00023125"/>
    </source>
</evidence>
<dbReference type="SUPFAM" id="SSF47413">
    <property type="entry name" value="lambda repressor-like DNA-binding domains"/>
    <property type="match status" value="1"/>
</dbReference>
<dbReference type="Proteomes" id="UP001220658">
    <property type="component" value="Unassembled WGS sequence"/>
</dbReference>
<evidence type="ECO:0000313" key="3">
    <source>
        <dbReference type="EMBL" id="MDC0827885.1"/>
    </source>
</evidence>
<proteinExistence type="predicted"/>
<dbReference type="CDD" id="cd00093">
    <property type="entry name" value="HTH_XRE"/>
    <property type="match status" value="1"/>
</dbReference>
<evidence type="ECO:0000259" key="2">
    <source>
        <dbReference type="PROSITE" id="PS50943"/>
    </source>
</evidence>
<dbReference type="PANTHER" id="PTHR46558:SF11">
    <property type="entry name" value="HTH-TYPE TRANSCRIPTIONAL REGULATOR XRE"/>
    <property type="match status" value="1"/>
</dbReference>
<reference evidence="5" key="1">
    <citation type="submission" date="2017-04" db="EMBL/GenBank/DDBJ databases">
        <title>Function of individual gut microbiota members based on whole genome sequencing of pure cultures obtained from chicken caecum.</title>
        <authorList>
            <person name="Medvecky M."/>
            <person name="Cejkova D."/>
            <person name="Polansky O."/>
            <person name="Karasova D."/>
            <person name="Kubasova T."/>
            <person name="Cizek A."/>
            <person name="Rychlik I."/>
        </authorList>
    </citation>
    <scope>NUCLEOTIDE SEQUENCE [LARGE SCALE GENOMIC DNA]</scope>
    <source>
        <strain evidence="5">An178</strain>
    </source>
</reference>
<accession>A0A1Y4LUK5</accession>